<dbReference type="GO" id="GO:0003723">
    <property type="term" value="F:RNA binding"/>
    <property type="evidence" value="ECO:0007669"/>
    <property type="project" value="InterPro"/>
</dbReference>
<sequence>MIDGYVKNGDVGAARLLFDEMPERDMVNWNSMISCYMGAEDMKAAEVLFERMPVRDVVSWNSMIDGYARIEDVLAAQKLFDQMPYWNVVSWNTMLALYVRIKDYNECLRVFDRMISGGETSPNEATLVSVLTACAGLGKLDRGKWVHSYIRENGKIRPDVLLSTSLLTMYAKCGAIDSAREVFDEMPERSVMSWNSLIMGYGMHGQGEKALEIFLEMEKRGPTPNDATFVCILSAYTHARMVLEGWWYYDVMHRVYQIEPKVEHYGCMVDLLGHAGLMKDSEKLIRKMPMKAGPALWGALLSACTTHSNLELGEIVGKRLIELEPQDIGPYMMLSNIYATEESIVDDTSVHKKGMVYSMLSEMDTQMKQSCRDYGERENYKAL</sequence>
<dbReference type="FunFam" id="1.25.40.10:FF:000804">
    <property type="entry name" value="Pentatricopeptide repeat-containing protein, chloroplastic"/>
    <property type="match status" value="1"/>
</dbReference>
<dbReference type="Proteomes" id="UP001141806">
    <property type="component" value="Unassembled WGS sequence"/>
</dbReference>
<dbReference type="InterPro" id="IPR046848">
    <property type="entry name" value="E_motif"/>
</dbReference>
<evidence type="ECO:0000313" key="3">
    <source>
        <dbReference type="EMBL" id="KAJ4958389.1"/>
    </source>
</evidence>
<dbReference type="Pfam" id="PF13041">
    <property type="entry name" value="PPR_2"/>
    <property type="match status" value="2"/>
</dbReference>
<evidence type="ECO:0000256" key="2">
    <source>
        <dbReference type="PROSITE-ProRule" id="PRU00708"/>
    </source>
</evidence>
<comment type="caution">
    <text evidence="3">The sequence shown here is derived from an EMBL/GenBank/DDBJ whole genome shotgun (WGS) entry which is preliminary data.</text>
</comment>
<dbReference type="InterPro" id="IPR046960">
    <property type="entry name" value="PPR_At4g14850-like_plant"/>
</dbReference>
<feature type="repeat" description="PPR" evidence="2">
    <location>
        <begin position="1"/>
        <end position="28"/>
    </location>
</feature>
<organism evidence="3 4">
    <name type="scientific">Protea cynaroides</name>
    <dbReference type="NCBI Taxonomy" id="273540"/>
    <lineage>
        <taxon>Eukaryota</taxon>
        <taxon>Viridiplantae</taxon>
        <taxon>Streptophyta</taxon>
        <taxon>Embryophyta</taxon>
        <taxon>Tracheophyta</taxon>
        <taxon>Spermatophyta</taxon>
        <taxon>Magnoliopsida</taxon>
        <taxon>Proteales</taxon>
        <taxon>Proteaceae</taxon>
        <taxon>Protea</taxon>
    </lineage>
</organism>
<reference evidence="3" key="1">
    <citation type="journal article" date="2023" name="Plant J.">
        <title>The genome of the king protea, Protea cynaroides.</title>
        <authorList>
            <person name="Chang J."/>
            <person name="Duong T.A."/>
            <person name="Schoeman C."/>
            <person name="Ma X."/>
            <person name="Roodt D."/>
            <person name="Barker N."/>
            <person name="Li Z."/>
            <person name="Van de Peer Y."/>
            <person name="Mizrachi E."/>
        </authorList>
    </citation>
    <scope>NUCLEOTIDE SEQUENCE</scope>
    <source>
        <tissue evidence="3">Young leaves</tissue>
    </source>
</reference>
<dbReference type="AlphaFoldDB" id="A0A9Q0H758"/>
<dbReference type="NCBIfam" id="TIGR00756">
    <property type="entry name" value="PPR"/>
    <property type="match status" value="5"/>
</dbReference>
<evidence type="ECO:0008006" key="5">
    <source>
        <dbReference type="Google" id="ProtNLM"/>
    </source>
</evidence>
<dbReference type="OrthoDB" id="185373at2759"/>
<dbReference type="PANTHER" id="PTHR47926">
    <property type="entry name" value="PENTATRICOPEPTIDE REPEAT-CONTAINING PROTEIN"/>
    <property type="match status" value="1"/>
</dbReference>
<dbReference type="GO" id="GO:0009451">
    <property type="term" value="P:RNA modification"/>
    <property type="evidence" value="ECO:0007669"/>
    <property type="project" value="InterPro"/>
</dbReference>
<protein>
    <recommendedName>
        <fullName evidence="5">Pentatricopeptide repeat-containing protein</fullName>
    </recommendedName>
</protein>
<name>A0A9Q0H758_9MAGN</name>
<gene>
    <name evidence="3" type="ORF">NE237_025500</name>
</gene>
<dbReference type="InterPro" id="IPR002885">
    <property type="entry name" value="PPR_rpt"/>
</dbReference>
<evidence type="ECO:0000313" key="4">
    <source>
        <dbReference type="Proteomes" id="UP001141806"/>
    </source>
</evidence>
<dbReference type="Pfam" id="PF20431">
    <property type="entry name" value="E_motif"/>
    <property type="match status" value="1"/>
</dbReference>
<dbReference type="EMBL" id="JAMYWD010000010">
    <property type="protein sequence ID" value="KAJ4958389.1"/>
    <property type="molecule type" value="Genomic_DNA"/>
</dbReference>
<dbReference type="Gene3D" id="1.25.40.10">
    <property type="entry name" value="Tetratricopeptide repeat domain"/>
    <property type="match status" value="3"/>
</dbReference>
<dbReference type="PROSITE" id="PS51375">
    <property type="entry name" value="PPR"/>
    <property type="match status" value="4"/>
</dbReference>
<feature type="repeat" description="PPR" evidence="2">
    <location>
        <begin position="56"/>
        <end position="90"/>
    </location>
</feature>
<accession>A0A9Q0H758</accession>
<evidence type="ECO:0000256" key="1">
    <source>
        <dbReference type="ARBA" id="ARBA00022737"/>
    </source>
</evidence>
<feature type="repeat" description="PPR" evidence="2">
    <location>
        <begin position="190"/>
        <end position="224"/>
    </location>
</feature>
<proteinExistence type="predicted"/>
<dbReference type="InterPro" id="IPR011990">
    <property type="entry name" value="TPR-like_helical_dom_sf"/>
</dbReference>
<feature type="repeat" description="PPR" evidence="2">
    <location>
        <begin position="159"/>
        <end position="189"/>
    </location>
</feature>
<dbReference type="Pfam" id="PF01535">
    <property type="entry name" value="PPR"/>
    <property type="match status" value="4"/>
</dbReference>
<keyword evidence="1" id="KW-0677">Repeat</keyword>
<dbReference type="PANTHER" id="PTHR47926:SF485">
    <property type="entry name" value="REPEAT-LIKE SUPERFAMILY PROTEIN, PUTATIVE-RELATED"/>
    <property type="match status" value="1"/>
</dbReference>
<dbReference type="FunFam" id="1.25.40.10:FF:000090">
    <property type="entry name" value="Pentatricopeptide repeat-containing protein, chloroplastic"/>
    <property type="match status" value="1"/>
</dbReference>
<keyword evidence="4" id="KW-1185">Reference proteome</keyword>